<name>A0AAJ6QLZ5_9ACAR</name>
<dbReference type="SUPFAM" id="SSF52087">
    <property type="entry name" value="CRAL/TRIO domain"/>
    <property type="match status" value="1"/>
</dbReference>
<feature type="domain" description="CRAL-TRIO" evidence="1">
    <location>
        <begin position="141"/>
        <end position="286"/>
    </location>
</feature>
<sequence length="315" mass="36450">MQLKAKGVAKGDSSLGDIAPRNSILENLDIDEWPWENVAQDELNDDPENRAEAIIKFRGMIQEYQKGKRNFKPQTDDEFLLMFLRTRKFDLDKALLCFERFHQIRLCKPDIITPVGKGPKDYPHVFDGPLVSMLKPRNPIDGCVVVFWSFRNYNTDEGDISDMLNVSIFGVLEALSHPSVQTFGVRYVFDLTGMGIAHVTMMVTRFYYLKAIMKAQNGVPARFKGMHYINDPYSLTQYVYRIIRPVLSKKMRERFHFHGKNLEELFSYVSPEILPDEIGGSGGPFNADWYREALFRDHEIIVEKSRFGYVAEDNR</sequence>
<accession>A0AAJ6QLZ5</accession>
<proteinExistence type="predicted"/>
<dbReference type="GO" id="GO:1902936">
    <property type="term" value="F:phosphatidylinositol bisphosphate binding"/>
    <property type="evidence" value="ECO:0007669"/>
    <property type="project" value="TreeGrafter"/>
</dbReference>
<evidence type="ECO:0000313" key="3">
    <source>
        <dbReference type="RefSeq" id="XP_003737081.1"/>
    </source>
</evidence>
<evidence type="ECO:0000259" key="1">
    <source>
        <dbReference type="PROSITE" id="PS50191"/>
    </source>
</evidence>
<keyword evidence="2" id="KW-1185">Reference proteome</keyword>
<dbReference type="Proteomes" id="UP000694867">
    <property type="component" value="Unplaced"/>
</dbReference>
<dbReference type="PANTHER" id="PTHR10174">
    <property type="entry name" value="ALPHA-TOCOPHEROL TRANSFER PROTEIN-RELATED"/>
    <property type="match status" value="1"/>
</dbReference>
<protein>
    <submittedName>
        <fullName evidence="3">Alpha-tocopherol transfer protein-like</fullName>
    </submittedName>
</protein>
<dbReference type="CDD" id="cd00170">
    <property type="entry name" value="SEC14"/>
    <property type="match status" value="1"/>
</dbReference>
<dbReference type="InterPro" id="IPR036865">
    <property type="entry name" value="CRAL-TRIO_dom_sf"/>
</dbReference>
<dbReference type="SMART" id="SM00516">
    <property type="entry name" value="SEC14"/>
    <property type="match status" value="1"/>
</dbReference>
<dbReference type="GO" id="GO:0016020">
    <property type="term" value="C:membrane"/>
    <property type="evidence" value="ECO:0007669"/>
    <property type="project" value="TreeGrafter"/>
</dbReference>
<dbReference type="PROSITE" id="PS50191">
    <property type="entry name" value="CRAL_TRIO"/>
    <property type="match status" value="1"/>
</dbReference>
<dbReference type="Pfam" id="PF00650">
    <property type="entry name" value="CRAL_TRIO"/>
    <property type="match status" value="1"/>
</dbReference>
<dbReference type="PANTHER" id="PTHR10174:SF208">
    <property type="entry name" value="CRAL-TRIO DOMAIN-CONTAINING PROTEIN DDB_G0278031"/>
    <property type="match status" value="1"/>
</dbReference>
<dbReference type="SMART" id="SM01100">
    <property type="entry name" value="CRAL_TRIO_N"/>
    <property type="match status" value="1"/>
</dbReference>
<evidence type="ECO:0000313" key="2">
    <source>
        <dbReference type="Proteomes" id="UP000694867"/>
    </source>
</evidence>
<dbReference type="SUPFAM" id="SSF46938">
    <property type="entry name" value="CRAL/TRIO N-terminal domain"/>
    <property type="match status" value="1"/>
</dbReference>
<dbReference type="RefSeq" id="XP_003737081.1">
    <property type="nucleotide sequence ID" value="XM_003737033.2"/>
</dbReference>
<reference evidence="3" key="1">
    <citation type="submission" date="2025-08" db="UniProtKB">
        <authorList>
            <consortium name="RefSeq"/>
        </authorList>
    </citation>
    <scope>IDENTIFICATION</scope>
</reference>
<dbReference type="AlphaFoldDB" id="A0AAJ6QLZ5"/>
<organism evidence="2 3">
    <name type="scientific">Galendromus occidentalis</name>
    <name type="common">western predatory mite</name>
    <dbReference type="NCBI Taxonomy" id="34638"/>
    <lineage>
        <taxon>Eukaryota</taxon>
        <taxon>Metazoa</taxon>
        <taxon>Ecdysozoa</taxon>
        <taxon>Arthropoda</taxon>
        <taxon>Chelicerata</taxon>
        <taxon>Arachnida</taxon>
        <taxon>Acari</taxon>
        <taxon>Parasitiformes</taxon>
        <taxon>Mesostigmata</taxon>
        <taxon>Gamasina</taxon>
        <taxon>Phytoseioidea</taxon>
        <taxon>Phytoseiidae</taxon>
        <taxon>Typhlodrominae</taxon>
        <taxon>Galendromus</taxon>
    </lineage>
</organism>
<dbReference type="Gene3D" id="1.20.5.1200">
    <property type="entry name" value="Alpha-tocopherol transfer"/>
    <property type="match status" value="1"/>
</dbReference>
<dbReference type="Gene3D" id="3.40.525.10">
    <property type="entry name" value="CRAL-TRIO lipid binding domain"/>
    <property type="match status" value="1"/>
</dbReference>
<dbReference type="InterPro" id="IPR001251">
    <property type="entry name" value="CRAL-TRIO_dom"/>
</dbReference>
<dbReference type="InterPro" id="IPR011074">
    <property type="entry name" value="CRAL/TRIO_N_dom"/>
</dbReference>
<dbReference type="KEGG" id="goe:100902474"/>
<dbReference type="InterPro" id="IPR036273">
    <property type="entry name" value="CRAL/TRIO_N_dom_sf"/>
</dbReference>
<dbReference type="GeneID" id="100902474"/>
<dbReference type="PRINTS" id="PR00180">
    <property type="entry name" value="CRETINALDHBP"/>
</dbReference>
<dbReference type="Gene3D" id="1.10.8.20">
    <property type="entry name" value="N-terminal domain of phosphatidylinositol transfer protein sec14p"/>
    <property type="match status" value="1"/>
</dbReference>
<gene>
    <name evidence="3" type="primary">LOC100902474</name>
</gene>